<dbReference type="AlphaFoldDB" id="A0A1F4VHN4"/>
<gene>
    <name evidence="1" type="ORF">A3H26_03720</name>
</gene>
<evidence type="ECO:0000313" key="2">
    <source>
        <dbReference type="Proteomes" id="UP000177763"/>
    </source>
</evidence>
<name>A0A1F4VHN4_UNCKA</name>
<accession>A0A1F4VHN4</accession>
<organism evidence="1 2">
    <name type="scientific">candidate division WWE3 bacterium RIFCSPLOWO2_12_FULL_36_10</name>
    <dbReference type="NCBI Taxonomy" id="1802630"/>
    <lineage>
        <taxon>Bacteria</taxon>
        <taxon>Katanobacteria</taxon>
    </lineage>
</organism>
<evidence type="ECO:0000313" key="1">
    <source>
        <dbReference type="EMBL" id="OGC56273.1"/>
    </source>
</evidence>
<proteinExistence type="predicted"/>
<sequence length="94" mass="11136">MRIEFDDHKNNLLKNQRGVCFDDVIESVLDDKLLGILEHPNKSKYSHQKIMLVAINDYVYAVPYVEDSEKIFLKTVFPSRKYTKLYLKKEVINE</sequence>
<dbReference type="EMBL" id="MEVN01000042">
    <property type="protein sequence ID" value="OGC56273.1"/>
    <property type="molecule type" value="Genomic_DNA"/>
</dbReference>
<comment type="caution">
    <text evidence="1">The sequence shown here is derived from an EMBL/GenBank/DDBJ whole genome shotgun (WGS) entry which is preliminary data.</text>
</comment>
<dbReference type="Proteomes" id="UP000177763">
    <property type="component" value="Unassembled WGS sequence"/>
</dbReference>
<protein>
    <submittedName>
        <fullName evidence="1">Toxin</fullName>
    </submittedName>
</protein>
<reference evidence="1 2" key="1">
    <citation type="journal article" date="2016" name="Nat. Commun.">
        <title>Thousands of microbial genomes shed light on interconnected biogeochemical processes in an aquifer system.</title>
        <authorList>
            <person name="Anantharaman K."/>
            <person name="Brown C.T."/>
            <person name="Hug L.A."/>
            <person name="Sharon I."/>
            <person name="Castelle C.J."/>
            <person name="Probst A.J."/>
            <person name="Thomas B.C."/>
            <person name="Singh A."/>
            <person name="Wilkins M.J."/>
            <person name="Karaoz U."/>
            <person name="Brodie E.L."/>
            <person name="Williams K.H."/>
            <person name="Hubbard S.S."/>
            <person name="Banfield J.F."/>
        </authorList>
    </citation>
    <scope>NUCLEOTIDE SEQUENCE [LARGE SCALE GENOMIC DNA]</scope>
</reference>
<dbReference type="STRING" id="1802630.A3H26_03720"/>